<protein>
    <submittedName>
        <fullName evidence="2">Uncharacterized protein</fullName>
    </submittedName>
</protein>
<feature type="compositionally biased region" description="Basic residues" evidence="1">
    <location>
        <begin position="57"/>
        <end position="67"/>
    </location>
</feature>
<evidence type="ECO:0000313" key="2">
    <source>
        <dbReference type="EMBL" id="KAF0911941.1"/>
    </source>
</evidence>
<evidence type="ECO:0000313" key="3">
    <source>
        <dbReference type="Proteomes" id="UP000479710"/>
    </source>
</evidence>
<evidence type="ECO:0000256" key="1">
    <source>
        <dbReference type="SAM" id="MobiDB-lite"/>
    </source>
</evidence>
<keyword evidence="3" id="KW-1185">Reference proteome</keyword>
<dbReference type="EMBL" id="SPHZ02000006">
    <property type="protein sequence ID" value="KAF0911941.1"/>
    <property type="molecule type" value="Genomic_DNA"/>
</dbReference>
<feature type="region of interest" description="Disordered" evidence="1">
    <location>
        <begin position="57"/>
        <end position="91"/>
    </location>
</feature>
<dbReference type="Proteomes" id="UP000479710">
    <property type="component" value="Unassembled WGS sequence"/>
</dbReference>
<gene>
    <name evidence="2" type="ORF">E2562_012755</name>
</gene>
<reference evidence="2 3" key="1">
    <citation type="submission" date="2019-11" db="EMBL/GenBank/DDBJ databases">
        <title>Whole genome sequence of Oryza granulata.</title>
        <authorList>
            <person name="Li W."/>
        </authorList>
    </citation>
    <scope>NUCLEOTIDE SEQUENCE [LARGE SCALE GENOMIC DNA]</scope>
    <source>
        <strain evidence="3">cv. Menghai</strain>
        <tissue evidence="2">Leaf</tissue>
    </source>
</reference>
<comment type="caution">
    <text evidence="2">The sequence shown here is derived from an EMBL/GenBank/DDBJ whole genome shotgun (WGS) entry which is preliminary data.</text>
</comment>
<organism evidence="2 3">
    <name type="scientific">Oryza meyeriana var. granulata</name>
    <dbReference type="NCBI Taxonomy" id="110450"/>
    <lineage>
        <taxon>Eukaryota</taxon>
        <taxon>Viridiplantae</taxon>
        <taxon>Streptophyta</taxon>
        <taxon>Embryophyta</taxon>
        <taxon>Tracheophyta</taxon>
        <taxon>Spermatophyta</taxon>
        <taxon>Magnoliopsida</taxon>
        <taxon>Liliopsida</taxon>
        <taxon>Poales</taxon>
        <taxon>Poaceae</taxon>
        <taxon>BOP clade</taxon>
        <taxon>Oryzoideae</taxon>
        <taxon>Oryzeae</taxon>
        <taxon>Oryzinae</taxon>
        <taxon>Oryza</taxon>
        <taxon>Oryza meyeriana</taxon>
    </lineage>
</organism>
<name>A0A6G1DHR2_9ORYZ</name>
<dbReference type="AlphaFoldDB" id="A0A6G1DHR2"/>
<accession>A0A6G1DHR2</accession>
<sequence>MQHAAKYYLTLYLKLHLRADLRRHSRGSGGLPSVTAVKQRRRLLSIDGGALKMQRGCRNRWRRRSVHRGSEKMAAAQPTGIDGGEAAEKMR</sequence>
<proteinExistence type="predicted"/>